<dbReference type="Gene3D" id="3.90.25.10">
    <property type="entry name" value="UDP-galactose 4-epimerase, domain 1"/>
    <property type="match status" value="1"/>
</dbReference>
<keyword evidence="4" id="KW-1185">Reference proteome</keyword>
<comment type="caution">
    <text evidence="3">The sequence shown here is derived from an EMBL/GenBank/DDBJ whole genome shotgun (WGS) entry which is preliminary data.</text>
</comment>
<dbReference type="RefSeq" id="WP_189214331.1">
    <property type="nucleotide sequence ID" value="NZ_BMRB01000012.1"/>
</dbReference>
<evidence type="ECO:0000313" key="3">
    <source>
        <dbReference type="EMBL" id="GGS60000.1"/>
    </source>
</evidence>
<reference evidence="3" key="2">
    <citation type="submission" date="2020-09" db="EMBL/GenBank/DDBJ databases">
        <authorList>
            <person name="Sun Q."/>
            <person name="Ohkuma M."/>
        </authorList>
    </citation>
    <scope>NUCLEOTIDE SEQUENCE</scope>
    <source>
        <strain evidence="3">JCM 3276</strain>
    </source>
</reference>
<name>A0A918GSV5_9PSEU</name>
<dbReference type="AlphaFoldDB" id="A0A918GSV5"/>
<dbReference type="PANTHER" id="PTHR43000">
    <property type="entry name" value="DTDP-D-GLUCOSE 4,6-DEHYDRATASE-RELATED"/>
    <property type="match status" value="1"/>
</dbReference>
<proteinExistence type="inferred from homology"/>
<dbReference type="Proteomes" id="UP000660680">
    <property type="component" value="Unassembled WGS sequence"/>
</dbReference>
<dbReference type="Gene3D" id="3.40.50.720">
    <property type="entry name" value="NAD(P)-binding Rossmann-like Domain"/>
    <property type="match status" value="1"/>
</dbReference>
<evidence type="ECO:0000256" key="1">
    <source>
        <dbReference type="ARBA" id="ARBA00007637"/>
    </source>
</evidence>
<dbReference type="EMBL" id="BMRB01000012">
    <property type="protein sequence ID" value="GGS60000.1"/>
    <property type="molecule type" value="Genomic_DNA"/>
</dbReference>
<reference evidence="3" key="1">
    <citation type="journal article" date="2014" name="Int. J. Syst. Evol. Microbiol.">
        <title>Complete genome sequence of Corynebacterium casei LMG S-19264T (=DSM 44701T), isolated from a smear-ripened cheese.</title>
        <authorList>
            <consortium name="US DOE Joint Genome Institute (JGI-PGF)"/>
            <person name="Walter F."/>
            <person name="Albersmeier A."/>
            <person name="Kalinowski J."/>
            <person name="Ruckert C."/>
        </authorList>
    </citation>
    <scope>NUCLEOTIDE SEQUENCE</scope>
    <source>
        <strain evidence="3">JCM 3276</strain>
    </source>
</reference>
<evidence type="ECO:0000259" key="2">
    <source>
        <dbReference type="Pfam" id="PF01370"/>
    </source>
</evidence>
<dbReference type="InterPro" id="IPR036291">
    <property type="entry name" value="NAD(P)-bd_dom_sf"/>
</dbReference>
<gene>
    <name evidence="3" type="ORF">GCM10010171_63610</name>
</gene>
<dbReference type="Pfam" id="PF01370">
    <property type="entry name" value="Epimerase"/>
    <property type="match status" value="1"/>
</dbReference>
<dbReference type="InterPro" id="IPR001509">
    <property type="entry name" value="Epimerase_deHydtase"/>
</dbReference>
<sequence length="349" mass="37631">MGIRDMQRRDVGRTVLITGGCGFIGTHLATSLSEQGFRVVVVDRAARPDDPVESVRLDIADFPGCVETVRAVDPHLVFHLAAASTIEAAFDDPHGALVANIGGTVNMLEAARIGCTRLERFVFSSTDKVYGELSGDAYVETSPLDARGVYDVGKMSADTLVRLYGAEFGLPVSTLRLCNVFGPGDPNTGSRIVPRTLSRVFAPPGPLPPVVYQGSIAHGRDYAYVTDVVRALTLIAFDRRALGEVFNMAPAGHRTTLDLVEEMIDQARKACEPHDRDRADAILENGYEIVAGTGMPRALGRQHCDAEKIGALGYRNAVSMSEGLRRTIGWFMRDLGIGPAPGDDRCQTT</sequence>
<comment type="similarity">
    <text evidence="1">Belongs to the NAD(P)-dependent epimerase/dehydratase family.</text>
</comment>
<organism evidence="3 4">
    <name type="scientific">Actinokineospora fastidiosa</name>
    <dbReference type="NCBI Taxonomy" id="1816"/>
    <lineage>
        <taxon>Bacteria</taxon>
        <taxon>Bacillati</taxon>
        <taxon>Actinomycetota</taxon>
        <taxon>Actinomycetes</taxon>
        <taxon>Pseudonocardiales</taxon>
        <taxon>Pseudonocardiaceae</taxon>
        <taxon>Actinokineospora</taxon>
    </lineage>
</organism>
<dbReference type="SUPFAM" id="SSF51735">
    <property type="entry name" value="NAD(P)-binding Rossmann-fold domains"/>
    <property type="match status" value="1"/>
</dbReference>
<protein>
    <submittedName>
        <fullName evidence="3">dTDP-glucose 4,6-dehydratase</fullName>
    </submittedName>
</protein>
<evidence type="ECO:0000313" key="4">
    <source>
        <dbReference type="Proteomes" id="UP000660680"/>
    </source>
</evidence>
<accession>A0A918GSV5</accession>
<feature type="domain" description="NAD-dependent epimerase/dehydratase" evidence="2">
    <location>
        <begin position="15"/>
        <end position="248"/>
    </location>
</feature>